<protein>
    <submittedName>
        <fullName evidence="1">Uncharacterized protein</fullName>
    </submittedName>
</protein>
<dbReference type="KEGG" id="mcau:MIT9_P1227"/>
<name>A0AAU9CAV9_9GAMM</name>
<evidence type="ECO:0000313" key="2">
    <source>
        <dbReference type="Proteomes" id="UP001321825"/>
    </source>
</evidence>
<keyword evidence="2" id="KW-1185">Reference proteome</keyword>
<evidence type="ECO:0000313" key="1">
    <source>
        <dbReference type="EMBL" id="BCX81649.1"/>
    </source>
</evidence>
<dbReference type="EMBL" id="AP024714">
    <property type="protein sequence ID" value="BCX81649.1"/>
    <property type="molecule type" value="Genomic_DNA"/>
</dbReference>
<dbReference type="Proteomes" id="UP001321825">
    <property type="component" value="Chromosome"/>
</dbReference>
<gene>
    <name evidence="1" type="ORF">MIT9_P1227</name>
</gene>
<proteinExistence type="predicted"/>
<accession>A0AAU9CAV9</accession>
<organism evidence="1 2">
    <name type="scientific">Methylomarinovum caldicuralii</name>
    <dbReference type="NCBI Taxonomy" id="438856"/>
    <lineage>
        <taxon>Bacteria</taxon>
        <taxon>Pseudomonadati</taxon>
        <taxon>Pseudomonadota</taxon>
        <taxon>Gammaproteobacteria</taxon>
        <taxon>Methylococcales</taxon>
        <taxon>Methylothermaceae</taxon>
        <taxon>Methylomarinovum</taxon>
    </lineage>
</organism>
<dbReference type="AlphaFoldDB" id="A0AAU9CAV9"/>
<reference evidence="2" key="1">
    <citation type="journal article" date="2024" name="Int. J. Syst. Evol. Microbiol.">
        <title>Methylomarinovum tepidoasis sp. nov., a moderately thermophilic methanotroph of the family Methylothermaceae isolated from a deep-sea hydrothermal field.</title>
        <authorList>
            <person name="Hirayama H."/>
            <person name="Takaki Y."/>
            <person name="Abe M."/>
            <person name="Miyazaki M."/>
            <person name="Uematsu K."/>
            <person name="Matsui Y."/>
            <person name="Takai K."/>
        </authorList>
    </citation>
    <scope>NUCLEOTIDE SEQUENCE [LARGE SCALE GENOMIC DNA]</scope>
    <source>
        <strain evidence="2">IT-9</strain>
    </source>
</reference>
<sequence>MNSIRDFVDIPADLSCSVRVKEFRLPAVPDVLVLGRRAAVGCHALRKALHLLAPVSLVHLELDDEMVSDLLVRETLLAQLAPDWLERLVLQYVRPRMCGDEILQLTLDFEWRLQTLEPHDTVVRP</sequence>
<dbReference type="RefSeq" id="WP_317706565.1">
    <property type="nucleotide sequence ID" value="NZ_AP024714.1"/>
</dbReference>